<protein>
    <recommendedName>
        <fullName evidence="15">Gamma-secretase subunit PEN-2</fullName>
    </recommendedName>
</protein>
<sequence>MAREDSNVPVLEAAREDDPTNNRGNFTRNLNKEEDSSVAKKMFFGGLALLPWLWAVNVFHYRAQFLDGTIDPKTTICASVFEYLRAFGFMMFFIGVRRSFAGFVFVTLIFVAWVVTFQLSWKANGWQKLLLVVPPEDLDQGW</sequence>
<evidence type="ECO:0000313" key="13">
    <source>
        <dbReference type="Proteomes" id="UP000285712"/>
    </source>
</evidence>
<evidence type="ECO:0000256" key="2">
    <source>
        <dbReference type="ARBA" id="ARBA00009607"/>
    </source>
</evidence>
<dbReference type="AlphaFoldDB" id="A0A3R6XPK1"/>
<dbReference type="Proteomes" id="UP000285712">
    <property type="component" value="Unassembled WGS sequence"/>
</dbReference>
<dbReference type="PANTHER" id="PTHR16318:SF0">
    <property type="entry name" value="GAMMA-SECRETASE SUBUNIT PEN-2"/>
    <property type="match status" value="1"/>
</dbReference>
<evidence type="ECO:0000256" key="1">
    <source>
        <dbReference type="ARBA" id="ARBA00004141"/>
    </source>
</evidence>
<dbReference type="EMBL" id="QUTB01005444">
    <property type="protein sequence ID" value="RHY55458.1"/>
    <property type="molecule type" value="Genomic_DNA"/>
</dbReference>
<comment type="subcellular location">
    <subcellularLocation>
        <location evidence="1">Membrane</location>
        <topology evidence="1">Multi-pass membrane protein</topology>
    </subcellularLocation>
</comment>
<proteinExistence type="inferred from homology"/>
<dbReference type="EMBL" id="QUTF01016292">
    <property type="protein sequence ID" value="RHZ07249.1"/>
    <property type="molecule type" value="Genomic_DNA"/>
</dbReference>
<evidence type="ECO:0000313" key="9">
    <source>
        <dbReference type="EMBL" id="RHY55458.1"/>
    </source>
</evidence>
<dbReference type="Pfam" id="PF10251">
    <property type="entry name" value="PEN-2"/>
    <property type="match status" value="1"/>
</dbReference>
<dbReference type="Proteomes" id="UP000286510">
    <property type="component" value="Unassembled WGS sequence"/>
</dbReference>
<keyword evidence="5 8" id="KW-1133">Transmembrane helix</keyword>
<feature type="transmembrane region" description="Helical" evidence="8">
    <location>
        <begin position="42"/>
        <end position="63"/>
    </location>
</feature>
<keyword evidence="3 8" id="KW-0812">Transmembrane</keyword>
<gene>
    <name evidence="11" type="ORF">DYB26_010243</name>
    <name evidence="9" type="ORF">DYB34_002148</name>
    <name evidence="10" type="ORF">DYB35_001461</name>
</gene>
<evidence type="ECO:0000313" key="12">
    <source>
        <dbReference type="Proteomes" id="UP000283543"/>
    </source>
</evidence>
<dbReference type="GO" id="GO:0070765">
    <property type="term" value="C:gamma-secretase complex"/>
    <property type="evidence" value="ECO:0007669"/>
    <property type="project" value="TreeGrafter"/>
</dbReference>
<comment type="similarity">
    <text evidence="2">Belongs to the PEN-2 family.</text>
</comment>
<keyword evidence="6 8" id="KW-0472">Membrane</keyword>
<evidence type="ECO:0000313" key="14">
    <source>
        <dbReference type="Proteomes" id="UP000286510"/>
    </source>
</evidence>
<evidence type="ECO:0000256" key="3">
    <source>
        <dbReference type="ARBA" id="ARBA00022692"/>
    </source>
</evidence>
<organism evidence="11 14">
    <name type="scientific">Aphanomyces astaci</name>
    <name type="common">Crayfish plague agent</name>
    <dbReference type="NCBI Taxonomy" id="112090"/>
    <lineage>
        <taxon>Eukaryota</taxon>
        <taxon>Sar</taxon>
        <taxon>Stramenopiles</taxon>
        <taxon>Oomycota</taxon>
        <taxon>Saprolegniomycetes</taxon>
        <taxon>Saprolegniales</taxon>
        <taxon>Verrucalvaceae</taxon>
        <taxon>Aphanomyces</taxon>
    </lineage>
</organism>
<evidence type="ECO:0000256" key="8">
    <source>
        <dbReference type="SAM" id="Phobius"/>
    </source>
</evidence>
<dbReference type="InterPro" id="IPR019379">
    <property type="entry name" value="Gamma_Secretase_Asp_P_PEN2"/>
</dbReference>
<evidence type="ECO:0008006" key="15">
    <source>
        <dbReference type="Google" id="ProtNLM"/>
    </source>
</evidence>
<evidence type="ECO:0000256" key="6">
    <source>
        <dbReference type="ARBA" id="ARBA00023136"/>
    </source>
</evidence>
<keyword evidence="4" id="KW-0914">Notch signaling pathway</keyword>
<dbReference type="PANTHER" id="PTHR16318">
    <property type="entry name" value="GAMMA-SECRETASE SUBUNIT PEN-2"/>
    <property type="match status" value="1"/>
</dbReference>
<feature type="region of interest" description="Disordered" evidence="7">
    <location>
        <begin position="1"/>
        <end position="29"/>
    </location>
</feature>
<feature type="transmembrane region" description="Helical" evidence="8">
    <location>
        <begin position="100"/>
        <end position="121"/>
    </location>
</feature>
<comment type="caution">
    <text evidence="11">The sequence shown here is derived from an EMBL/GenBank/DDBJ whole genome shotgun (WGS) entry which is preliminary data.</text>
</comment>
<dbReference type="EMBL" id="QUTG01007543">
    <property type="protein sequence ID" value="RHY82488.1"/>
    <property type="molecule type" value="Genomic_DNA"/>
</dbReference>
<evidence type="ECO:0000256" key="4">
    <source>
        <dbReference type="ARBA" id="ARBA00022976"/>
    </source>
</evidence>
<evidence type="ECO:0000256" key="5">
    <source>
        <dbReference type="ARBA" id="ARBA00022989"/>
    </source>
</evidence>
<accession>A0A3R6XPK1</accession>
<evidence type="ECO:0000256" key="7">
    <source>
        <dbReference type="SAM" id="MobiDB-lite"/>
    </source>
</evidence>
<evidence type="ECO:0000313" key="10">
    <source>
        <dbReference type="EMBL" id="RHY82488.1"/>
    </source>
</evidence>
<reference evidence="12 13" key="1">
    <citation type="submission" date="2018-08" db="EMBL/GenBank/DDBJ databases">
        <title>Aphanomyces genome sequencing and annotation.</title>
        <authorList>
            <person name="Minardi D."/>
            <person name="Oidtmann B."/>
            <person name="Van Der Giezen M."/>
            <person name="Studholme D.J."/>
        </authorList>
    </citation>
    <scope>NUCLEOTIDE SEQUENCE [LARGE SCALE GENOMIC DNA]</scope>
    <source>
        <strain evidence="11 14">FDL457</strain>
        <strain evidence="9 12">Si</strain>
        <strain evidence="10 13">Sv</strain>
    </source>
</reference>
<dbReference type="Proteomes" id="UP000283543">
    <property type="component" value="Unassembled WGS sequence"/>
</dbReference>
<dbReference type="GO" id="GO:0007219">
    <property type="term" value="P:Notch signaling pathway"/>
    <property type="evidence" value="ECO:0007669"/>
    <property type="project" value="UniProtKB-KW"/>
</dbReference>
<name>A0A3R6XPK1_APHAT</name>
<dbReference type="VEuPathDB" id="FungiDB:H257_14091"/>
<evidence type="ECO:0000313" key="11">
    <source>
        <dbReference type="EMBL" id="RHZ07249.1"/>
    </source>
</evidence>